<feature type="compositionally biased region" description="Low complexity" evidence="1">
    <location>
        <begin position="301"/>
        <end position="354"/>
    </location>
</feature>
<dbReference type="Proteomes" id="UP000240830">
    <property type="component" value="Unassembled WGS sequence"/>
</dbReference>
<feature type="region of interest" description="Disordered" evidence="1">
    <location>
        <begin position="284"/>
        <end position="356"/>
    </location>
</feature>
<feature type="compositionally biased region" description="Basic and acidic residues" evidence="1">
    <location>
        <begin position="200"/>
        <end position="210"/>
    </location>
</feature>
<feature type="region of interest" description="Disordered" evidence="1">
    <location>
        <begin position="200"/>
        <end position="232"/>
    </location>
</feature>
<reference evidence="3 4" key="1">
    <citation type="submission" date="2016-10" db="EMBL/GenBank/DDBJ databases">
        <title>The genome of Paramicrosporidium saccamoebae is the missing link in understanding Cryptomycota and Microsporidia evolution.</title>
        <authorList>
            <person name="Quandt C.A."/>
            <person name="Beaudet D."/>
            <person name="Corsaro D."/>
            <person name="Michel R."/>
            <person name="Corradi N."/>
            <person name="James T."/>
        </authorList>
    </citation>
    <scope>NUCLEOTIDE SEQUENCE [LARGE SCALE GENOMIC DNA]</scope>
    <source>
        <strain evidence="3 4">KSL3</strain>
    </source>
</reference>
<evidence type="ECO:0000313" key="3">
    <source>
        <dbReference type="EMBL" id="PJF16620.1"/>
    </source>
</evidence>
<dbReference type="EMBL" id="MTSL01000213">
    <property type="protein sequence ID" value="PJF16620.1"/>
    <property type="molecule type" value="Genomic_DNA"/>
</dbReference>
<gene>
    <name evidence="3" type="ORF">PSACC_03634</name>
</gene>
<dbReference type="OrthoDB" id="2289669at2759"/>
<comment type="caution">
    <text evidence="3">The sequence shown here is derived from an EMBL/GenBank/DDBJ whole genome shotgun (WGS) entry which is preliminary data.</text>
</comment>
<accession>A0A2H9TGA4</accession>
<organism evidence="3 4">
    <name type="scientific">Paramicrosporidium saccamoebae</name>
    <dbReference type="NCBI Taxonomy" id="1246581"/>
    <lineage>
        <taxon>Eukaryota</taxon>
        <taxon>Fungi</taxon>
        <taxon>Fungi incertae sedis</taxon>
        <taxon>Cryptomycota</taxon>
        <taxon>Cryptomycota incertae sedis</taxon>
        <taxon>Paramicrosporidium</taxon>
    </lineage>
</organism>
<evidence type="ECO:0000256" key="2">
    <source>
        <dbReference type="SAM" id="SignalP"/>
    </source>
</evidence>
<feature type="signal peptide" evidence="2">
    <location>
        <begin position="1"/>
        <end position="24"/>
    </location>
</feature>
<evidence type="ECO:0000313" key="4">
    <source>
        <dbReference type="Proteomes" id="UP000240830"/>
    </source>
</evidence>
<protein>
    <submittedName>
        <fullName evidence="3">Uncharacterized protein</fullName>
    </submittedName>
</protein>
<evidence type="ECO:0000256" key="1">
    <source>
        <dbReference type="SAM" id="MobiDB-lite"/>
    </source>
</evidence>
<feature type="chain" id="PRO_5014184692" evidence="2">
    <location>
        <begin position="25"/>
        <end position="369"/>
    </location>
</feature>
<keyword evidence="2" id="KW-0732">Signal</keyword>
<keyword evidence="4" id="KW-1185">Reference proteome</keyword>
<proteinExistence type="predicted"/>
<sequence length="369" mass="39091">MWDDQQNMKLTLIALSALLTLAAALPHGDCPPGCCGSGEFFIVPSAVPREAAGPLCAANGGELAKLTSADMEKASVVAFQCSGPNSESWIEEYEVKPPGGACLVISTGSAAPGAAINVPNDCQKHLFPLCRVSKCMDKGCLKPCEGKDCLKPCDCKECRKPCGEDCRKPCDCKECPKPCDRKGCGCDEHRGCDHHRVWDEHGDQDGRGDDGPDGDDGPRGRGGPGRDDDDEDHYERDHLLLRDNPVADWVRDDKCSCPQCTGKPGCLCPGCSRPSPIDMVARVKGGKGKTAQGQTEQNKTGQSQTVQNQANQANQASQANQTNQANQASQTNQKQTNQSQTAQGQAGQAKKVASISAKTRQIIAAPAAA</sequence>
<feature type="compositionally biased region" description="Polar residues" evidence="1">
    <location>
        <begin position="291"/>
        <end position="300"/>
    </location>
</feature>
<name>A0A2H9TGA4_9FUNG</name>
<dbReference type="AlphaFoldDB" id="A0A2H9TGA4"/>